<name>A0A562WRP4_9BACT</name>
<dbReference type="Proteomes" id="UP000319449">
    <property type="component" value="Unassembled WGS sequence"/>
</dbReference>
<evidence type="ECO:0000313" key="3">
    <source>
        <dbReference type="Proteomes" id="UP000319449"/>
    </source>
</evidence>
<dbReference type="AlphaFoldDB" id="A0A562WRP4"/>
<dbReference type="OrthoDB" id="5432744at2"/>
<dbReference type="Gene3D" id="1.10.1130.20">
    <property type="match status" value="1"/>
</dbReference>
<keyword evidence="1" id="KW-0472">Membrane</keyword>
<accession>A0A562WRP4</accession>
<sequence>MTISKRDYAFIAIVAVVLIVFFAISGPEKTKKVPRDATHQQFYDLMNAGKKKSDVDPLCAGCHDGVKLKFPDKHPAKPGGGAMRCLFCHKLHK</sequence>
<comment type="caution">
    <text evidence="2">The sequence shown here is derived from an EMBL/GenBank/DDBJ whole genome shotgun (WGS) entry which is preliminary data.</text>
</comment>
<keyword evidence="1" id="KW-0812">Transmembrane</keyword>
<evidence type="ECO:0000313" key="2">
    <source>
        <dbReference type="EMBL" id="TWJ32487.1"/>
    </source>
</evidence>
<dbReference type="EMBL" id="VLLN01000004">
    <property type="protein sequence ID" value="TWJ32487.1"/>
    <property type="molecule type" value="Genomic_DNA"/>
</dbReference>
<reference evidence="2 3" key="1">
    <citation type="submission" date="2019-07" db="EMBL/GenBank/DDBJ databases">
        <title>Genomic Encyclopedia of Archaeal and Bacterial Type Strains, Phase II (KMG-II): from individual species to whole genera.</title>
        <authorList>
            <person name="Goeker M."/>
        </authorList>
    </citation>
    <scope>NUCLEOTIDE SEQUENCE [LARGE SCALE GENOMIC DNA]</scope>
    <source>
        <strain evidence="2 3">ATCC BAA-1139</strain>
    </source>
</reference>
<keyword evidence="3" id="KW-1185">Reference proteome</keyword>
<evidence type="ECO:0000256" key="1">
    <source>
        <dbReference type="SAM" id="Phobius"/>
    </source>
</evidence>
<protein>
    <recommendedName>
        <fullName evidence="4">Cytochrome c</fullName>
    </recommendedName>
</protein>
<dbReference type="SUPFAM" id="SSF48695">
    <property type="entry name" value="Multiheme cytochromes"/>
    <property type="match status" value="1"/>
</dbReference>
<proteinExistence type="predicted"/>
<organism evidence="2 3">
    <name type="scientific">Geobacter argillaceus</name>
    <dbReference type="NCBI Taxonomy" id="345631"/>
    <lineage>
        <taxon>Bacteria</taxon>
        <taxon>Pseudomonadati</taxon>
        <taxon>Thermodesulfobacteriota</taxon>
        <taxon>Desulfuromonadia</taxon>
        <taxon>Geobacterales</taxon>
        <taxon>Geobacteraceae</taxon>
        <taxon>Geobacter</taxon>
    </lineage>
</organism>
<gene>
    <name evidence="2" type="ORF">JN12_00927</name>
</gene>
<evidence type="ECO:0008006" key="4">
    <source>
        <dbReference type="Google" id="ProtNLM"/>
    </source>
</evidence>
<feature type="transmembrane region" description="Helical" evidence="1">
    <location>
        <begin position="7"/>
        <end position="25"/>
    </location>
</feature>
<keyword evidence="1" id="KW-1133">Transmembrane helix</keyword>
<dbReference type="RefSeq" id="WP_145018909.1">
    <property type="nucleotide sequence ID" value="NZ_VLLN01000004.1"/>
</dbReference>
<dbReference type="InterPro" id="IPR036280">
    <property type="entry name" value="Multihaem_cyt_sf"/>
</dbReference>